<name>A0AA86TW65_9EUKA</name>
<evidence type="ECO:0000313" key="6">
    <source>
        <dbReference type="EMBL" id="CAL6050099.1"/>
    </source>
</evidence>
<keyword evidence="7" id="KW-1185">Reference proteome</keyword>
<organism evidence="1">
    <name type="scientific">Hexamita inflata</name>
    <dbReference type="NCBI Taxonomy" id="28002"/>
    <lineage>
        <taxon>Eukaryota</taxon>
        <taxon>Metamonada</taxon>
        <taxon>Diplomonadida</taxon>
        <taxon>Hexamitidae</taxon>
        <taxon>Hexamitinae</taxon>
        <taxon>Hexamita</taxon>
    </lineage>
</organism>
<dbReference type="EMBL" id="CATOUU010000772">
    <property type="protein sequence ID" value="CAI9947035.1"/>
    <property type="molecule type" value="Genomic_DNA"/>
</dbReference>
<dbReference type="EMBL" id="CAXDID020000159">
    <property type="protein sequence ID" value="CAL6044123.1"/>
    <property type="molecule type" value="Genomic_DNA"/>
</dbReference>
<gene>
    <name evidence="1" type="ORF">HINF_LOCUS11463</name>
    <name evidence="4" type="ORF">HINF_LOCUS11549</name>
    <name evidence="2" type="ORF">HINF_LOCUS26054</name>
    <name evidence="3" type="ORF">HINF_LOCUS34680</name>
    <name evidence="5" type="ORF">HINF_LOCUS40407</name>
    <name evidence="6" type="ORF">HINF_LOCUS43725</name>
</gene>
<sequence length="214" mass="26038">MFVIFRSFQFLNYTKYVNASEYLDRPLNITEFPSSYFLQCHDEPKLFTKETVTPLCMSDQQEEEMIFDLTDEEFENRKKYQYVYNRRGQKWYSVHDGYLHYERRDSKRDCMWKFYKGKCIIHTMHDDLYHIGHVIVNFEFIPLMAKQLASDLNESFLVDYYNPGYDFIVKSGIRVGNVYECDKRKLLKGEEKCGDHDYDFHHFERIYELEDKAK</sequence>
<dbReference type="EMBL" id="CATOUU010000654">
    <property type="protein sequence ID" value="CAI9938409.1"/>
    <property type="molecule type" value="Genomic_DNA"/>
</dbReference>
<dbReference type="EMBL" id="CAXDID020000183">
    <property type="protein sequence ID" value="CAL6050099.1"/>
    <property type="molecule type" value="Genomic_DNA"/>
</dbReference>
<evidence type="ECO:0000313" key="1">
    <source>
        <dbReference type="EMBL" id="CAI9923818.1"/>
    </source>
</evidence>
<evidence type="ECO:0000313" key="3">
    <source>
        <dbReference type="EMBL" id="CAI9947035.1"/>
    </source>
</evidence>
<evidence type="ECO:0000313" key="5">
    <source>
        <dbReference type="EMBL" id="CAL6044123.1"/>
    </source>
</evidence>
<evidence type="ECO:0000313" key="7">
    <source>
        <dbReference type="Proteomes" id="UP001642409"/>
    </source>
</evidence>
<dbReference type="EMBL" id="CATOUU010000295">
    <property type="protein sequence ID" value="CAI9923818.1"/>
    <property type="molecule type" value="Genomic_DNA"/>
</dbReference>
<comment type="caution">
    <text evidence="1">The sequence shown here is derived from an EMBL/GenBank/DDBJ whole genome shotgun (WGS) entry which is preliminary data.</text>
</comment>
<evidence type="ECO:0000313" key="2">
    <source>
        <dbReference type="EMBL" id="CAI9938409.1"/>
    </source>
</evidence>
<reference evidence="4 7" key="2">
    <citation type="submission" date="2024-07" db="EMBL/GenBank/DDBJ databases">
        <authorList>
            <person name="Akdeniz Z."/>
        </authorList>
    </citation>
    <scope>NUCLEOTIDE SEQUENCE [LARGE SCALE GENOMIC DNA]</scope>
</reference>
<dbReference type="Proteomes" id="UP001642409">
    <property type="component" value="Unassembled WGS sequence"/>
</dbReference>
<proteinExistence type="predicted"/>
<dbReference type="AlphaFoldDB" id="A0AA86TW65"/>
<reference evidence="1" key="1">
    <citation type="submission" date="2023-06" db="EMBL/GenBank/DDBJ databases">
        <authorList>
            <person name="Kurt Z."/>
        </authorList>
    </citation>
    <scope>NUCLEOTIDE SEQUENCE</scope>
</reference>
<evidence type="ECO:0000313" key="4">
    <source>
        <dbReference type="EMBL" id="CAL5990717.1"/>
    </source>
</evidence>
<protein>
    <submittedName>
        <fullName evidence="1">Uncharacterized protein</fullName>
    </submittedName>
</protein>
<accession>A0AA86TW65</accession>
<dbReference type="EMBL" id="CAXDID020000025">
    <property type="protein sequence ID" value="CAL5990717.1"/>
    <property type="molecule type" value="Genomic_DNA"/>
</dbReference>